<dbReference type="PANTHER" id="PTHR43201">
    <property type="entry name" value="ACYL-COA SYNTHETASE"/>
    <property type="match status" value="1"/>
</dbReference>
<name>A0A327Y507_9RHOB</name>
<dbReference type="EC" id="6.2.1.44" evidence="8"/>
<dbReference type="RefSeq" id="WP_009505954.1">
    <property type="nucleotide sequence ID" value="NZ_LIGK01000019.1"/>
</dbReference>
<dbReference type="Gene3D" id="3.40.50.12780">
    <property type="entry name" value="N-terminal domain of ligase-like"/>
    <property type="match status" value="1"/>
</dbReference>
<dbReference type="PANTHER" id="PTHR43201:SF5">
    <property type="entry name" value="MEDIUM-CHAIN ACYL-COA LIGASE ACSF2, MITOCHONDRIAL"/>
    <property type="match status" value="1"/>
</dbReference>
<dbReference type="GO" id="GO:0046872">
    <property type="term" value="F:metal ion binding"/>
    <property type="evidence" value="ECO:0007669"/>
    <property type="project" value="UniProtKB-KW"/>
</dbReference>
<dbReference type="Pfam" id="PF00501">
    <property type="entry name" value="AMP-binding"/>
    <property type="match status" value="1"/>
</dbReference>
<keyword evidence="5" id="KW-0479">Metal-binding</keyword>
<evidence type="ECO:0000259" key="10">
    <source>
        <dbReference type="Pfam" id="PF00501"/>
    </source>
</evidence>
<dbReference type="FunFam" id="3.30.300.30:FF:000008">
    <property type="entry name" value="2,3-dihydroxybenzoate-AMP ligase"/>
    <property type="match status" value="1"/>
</dbReference>
<evidence type="ECO:0000256" key="1">
    <source>
        <dbReference type="ARBA" id="ARBA00001946"/>
    </source>
</evidence>
<dbReference type="GO" id="GO:0006631">
    <property type="term" value="P:fatty acid metabolic process"/>
    <property type="evidence" value="ECO:0007669"/>
    <property type="project" value="TreeGrafter"/>
</dbReference>
<evidence type="ECO:0000256" key="5">
    <source>
        <dbReference type="ARBA" id="ARBA00022723"/>
    </source>
</evidence>
<comment type="similarity">
    <text evidence="2">Belongs to the ATP-dependent AMP-binding enzyme family.</text>
</comment>
<comment type="caution">
    <text evidence="12">The sequence shown here is derived from an EMBL/GenBank/DDBJ whole genome shotgun (WGS) entry which is preliminary data.</text>
</comment>
<dbReference type="Proteomes" id="UP000249165">
    <property type="component" value="Unassembled WGS sequence"/>
</dbReference>
<gene>
    <name evidence="12" type="ORF">ATI53_10235</name>
</gene>
<evidence type="ECO:0000256" key="7">
    <source>
        <dbReference type="ARBA" id="ARBA00051915"/>
    </source>
</evidence>
<dbReference type="GO" id="GO:0031956">
    <property type="term" value="F:medium-chain fatty acid-CoA ligase activity"/>
    <property type="evidence" value="ECO:0007669"/>
    <property type="project" value="TreeGrafter"/>
</dbReference>
<comment type="subunit">
    <text evidence="3">Homodimer.</text>
</comment>
<dbReference type="PROSITE" id="PS00455">
    <property type="entry name" value="AMP_BINDING"/>
    <property type="match status" value="1"/>
</dbReference>
<comment type="catalytic activity">
    <reaction evidence="7">
        <text>3-(methylsulfanyl)propanoate + ATP + CoA = 3-(methylsulfanyl)propanoyl-CoA + AMP + diphosphate</text>
        <dbReference type="Rhea" id="RHEA:43052"/>
        <dbReference type="ChEBI" id="CHEBI:30616"/>
        <dbReference type="ChEBI" id="CHEBI:33019"/>
        <dbReference type="ChEBI" id="CHEBI:49016"/>
        <dbReference type="ChEBI" id="CHEBI:57287"/>
        <dbReference type="ChEBI" id="CHEBI:82815"/>
        <dbReference type="ChEBI" id="CHEBI:456215"/>
        <dbReference type="EC" id="6.2.1.44"/>
    </reaction>
    <physiologicalReaction direction="left-to-right" evidence="7">
        <dbReference type="Rhea" id="RHEA:43053"/>
    </physiologicalReaction>
</comment>
<dbReference type="SUPFAM" id="SSF56801">
    <property type="entry name" value="Acetyl-CoA synthetase-like"/>
    <property type="match status" value="1"/>
</dbReference>
<evidence type="ECO:0000256" key="4">
    <source>
        <dbReference type="ARBA" id="ARBA00022598"/>
    </source>
</evidence>
<keyword evidence="6" id="KW-0460">Magnesium</keyword>
<organism evidence="12 13">
    <name type="scientific">Salipiger aestuarii</name>
    <dbReference type="NCBI Taxonomy" id="568098"/>
    <lineage>
        <taxon>Bacteria</taxon>
        <taxon>Pseudomonadati</taxon>
        <taxon>Pseudomonadota</taxon>
        <taxon>Alphaproteobacteria</taxon>
        <taxon>Rhodobacterales</taxon>
        <taxon>Roseobacteraceae</taxon>
        <taxon>Salipiger</taxon>
    </lineage>
</organism>
<sequence>MNLATWLHQTGLVRPSAPAIRFGETLCADYRQFAFRSWAVGQHLKDRYGIRRGDRVALFAKNCVEYLEMLYGVLWIGAIIVPINNKLHPREAAWIIENSDAKLVITETGEIYTSPTDLDTQCLEVGIRAAEFQTFAKAAPVADYAAPTEMADDDVAWLFYTSGTTGRPKGVMATHKNLRMMATSYALDVDTVSSADHSLYAAPMSHGAGLYNFQFVRAGACHVIPESKGFDAAEIQHLADRLGNLVFFAAPTMIMRLVKYAEQTGDRGDGIRTIVYGGGPMYAADINKALATFGPKFAHIYGQGESPMTITAMRRDLVADTRHPNAERRRASTGIAQSCVEVRVVDEFLTDKPVGEVGEVIVRGDTVMKGYWKNAKATSETIVDGWLRTGDLGAMDADGFLTLTDRSKDVIISGGTNIYPREVEEAILTNDKVFEVSVIGCPHPEWGEEVVAFVVFNEGQECGTNELDDWCKSQIASFKKPKRYVFVPELPKNSYGKVLKTSLRERLAVSEEGL</sequence>
<evidence type="ECO:0000256" key="6">
    <source>
        <dbReference type="ARBA" id="ARBA00022842"/>
    </source>
</evidence>
<feature type="domain" description="AMP-dependent synthetase/ligase" evidence="10">
    <location>
        <begin position="14"/>
        <end position="372"/>
    </location>
</feature>
<evidence type="ECO:0000256" key="3">
    <source>
        <dbReference type="ARBA" id="ARBA00011738"/>
    </source>
</evidence>
<dbReference type="InterPro" id="IPR045851">
    <property type="entry name" value="AMP-bd_C_sf"/>
</dbReference>
<feature type="domain" description="AMP-binding enzyme C-terminal" evidence="11">
    <location>
        <begin position="422"/>
        <end position="497"/>
    </location>
</feature>
<dbReference type="OrthoDB" id="9803968at2"/>
<comment type="cofactor">
    <cofactor evidence="1">
        <name>Mg(2+)</name>
        <dbReference type="ChEBI" id="CHEBI:18420"/>
    </cofactor>
</comment>
<evidence type="ECO:0000256" key="2">
    <source>
        <dbReference type="ARBA" id="ARBA00006432"/>
    </source>
</evidence>
<keyword evidence="13" id="KW-1185">Reference proteome</keyword>
<accession>A0A327Y507</accession>
<dbReference type="InterPro" id="IPR020845">
    <property type="entry name" value="AMP-binding_CS"/>
</dbReference>
<evidence type="ECO:0000259" key="11">
    <source>
        <dbReference type="Pfam" id="PF13193"/>
    </source>
</evidence>
<dbReference type="InterPro" id="IPR000873">
    <property type="entry name" value="AMP-dep_synth/lig_dom"/>
</dbReference>
<evidence type="ECO:0000313" key="13">
    <source>
        <dbReference type="Proteomes" id="UP000249165"/>
    </source>
</evidence>
<evidence type="ECO:0000256" key="8">
    <source>
        <dbReference type="ARBA" id="ARBA00066616"/>
    </source>
</evidence>
<dbReference type="InterPro" id="IPR025110">
    <property type="entry name" value="AMP-bd_C"/>
</dbReference>
<reference evidence="12 13" key="1">
    <citation type="submission" date="2018-06" db="EMBL/GenBank/DDBJ databases">
        <title>Genomic Encyclopedia of Archaeal and Bacterial Type Strains, Phase II (KMG-II): from individual species to whole genera.</title>
        <authorList>
            <person name="Goeker M."/>
        </authorList>
    </citation>
    <scope>NUCLEOTIDE SEQUENCE [LARGE SCALE GENOMIC DNA]</scope>
    <source>
        <strain evidence="12 13">DSM 22011</strain>
    </source>
</reference>
<evidence type="ECO:0000256" key="9">
    <source>
        <dbReference type="ARBA" id="ARBA00067668"/>
    </source>
</evidence>
<dbReference type="InterPro" id="IPR042099">
    <property type="entry name" value="ANL_N_sf"/>
</dbReference>
<keyword evidence="4 12" id="KW-0436">Ligase</keyword>
<dbReference type="Pfam" id="PF13193">
    <property type="entry name" value="AMP-binding_C"/>
    <property type="match status" value="1"/>
</dbReference>
<dbReference type="EMBL" id="QLMG01000023">
    <property type="protein sequence ID" value="RAK15362.1"/>
    <property type="molecule type" value="Genomic_DNA"/>
</dbReference>
<proteinExistence type="inferred from homology"/>
<dbReference type="Gene3D" id="3.30.300.30">
    <property type="match status" value="1"/>
</dbReference>
<evidence type="ECO:0000313" key="12">
    <source>
        <dbReference type="EMBL" id="RAK15362.1"/>
    </source>
</evidence>
<dbReference type="AlphaFoldDB" id="A0A327Y507"/>
<protein>
    <recommendedName>
        <fullName evidence="9">3-methylmercaptopropionyl-CoA ligase</fullName>
        <ecNumber evidence="8">6.2.1.44</ecNumber>
    </recommendedName>
</protein>